<dbReference type="GO" id="GO:0098719">
    <property type="term" value="P:sodium ion import across plasma membrane"/>
    <property type="evidence" value="ECO:0007669"/>
    <property type="project" value="TreeGrafter"/>
</dbReference>
<evidence type="ECO:0000256" key="1">
    <source>
        <dbReference type="ARBA" id="ARBA00004141"/>
    </source>
</evidence>
<feature type="transmembrane region" description="Helical" evidence="13">
    <location>
        <begin position="20"/>
        <end position="41"/>
    </location>
</feature>
<dbReference type="EMBL" id="JAMFTS010000005">
    <property type="protein sequence ID" value="KAJ4753131.1"/>
    <property type="molecule type" value="Genomic_DNA"/>
</dbReference>
<evidence type="ECO:0000256" key="5">
    <source>
        <dbReference type="ARBA" id="ARBA00022958"/>
    </source>
</evidence>
<dbReference type="GO" id="GO:0015385">
    <property type="term" value="F:sodium:proton antiporter activity"/>
    <property type="evidence" value="ECO:0007669"/>
    <property type="project" value="InterPro"/>
</dbReference>
<sequence length="198" mass="21838">MVMDFVTLIEDFSNFTGRRTVVSISIFAAVLCLCILVGHLLEEHRWVNESITAILIVGFEGLNLQDYLALGTIFSATDTVCTLQVLCQEETPRLYSLVFGEGVVNDATSVVLFNAIKQIDISSLESRTAVKVFGDFLYLFATSTILGVATGLLTAYALKTLYFGRHSTDREIALMSLMAYLSYMLAEVNTLSVFSQNT</sequence>
<organism evidence="15 16">
    <name type="scientific">Rhynchospora pubera</name>
    <dbReference type="NCBI Taxonomy" id="906938"/>
    <lineage>
        <taxon>Eukaryota</taxon>
        <taxon>Viridiplantae</taxon>
        <taxon>Streptophyta</taxon>
        <taxon>Embryophyta</taxon>
        <taxon>Tracheophyta</taxon>
        <taxon>Spermatophyta</taxon>
        <taxon>Magnoliopsida</taxon>
        <taxon>Liliopsida</taxon>
        <taxon>Poales</taxon>
        <taxon>Cyperaceae</taxon>
        <taxon>Cyperoideae</taxon>
        <taxon>Rhynchosporeae</taxon>
        <taxon>Rhynchospora</taxon>
    </lineage>
</organism>
<evidence type="ECO:0000313" key="16">
    <source>
        <dbReference type="Proteomes" id="UP001140206"/>
    </source>
</evidence>
<keyword evidence="4 13" id="KW-0812">Transmembrane</keyword>
<evidence type="ECO:0000256" key="11">
    <source>
        <dbReference type="ARBA" id="ARBA00047524"/>
    </source>
</evidence>
<feature type="transmembrane region" description="Helical" evidence="13">
    <location>
        <begin position="136"/>
        <end position="157"/>
    </location>
</feature>
<dbReference type="GO" id="GO:0051453">
    <property type="term" value="P:regulation of intracellular pH"/>
    <property type="evidence" value="ECO:0007669"/>
    <property type="project" value="TreeGrafter"/>
</dbReference>
<name>A0AAV8CF83_9POAL</name>
<evidence type="ECO:0000256" key="6">
    <source>
        <dbReference type="ARBA" id="ARBA00022989"/>
    </source>
</evidence>
<evidence type="ECO:0000313" key="15">
    <source>
        <dbReference type="EMBL" id="KAJ4753131.1"/>
    </source>
</evidence>
<evidence type="ECO:0000256" key="12">
    <source>
        <dbReference type="ARBA" id="ARBA00047912"/>
    </source>
</evidence>
<dbReference type="Gene3D" id="6.10.140.1330">
    <property type="match status" value="1"/>
</dbReference>
<keyword evidence="8" id="KW-0406">Ion transport</keyword>
<evidence type="ECO:0000256" key="9">
    <source>
        <dbReference type="ARBA" id="ARBA00023136"/>
    </source>
</evidence>
<reference evidence="15" key="1">
    <citation type="submission" date="2022-08" db="EMBL/GenBank/DDBJ databases">
        <authorList>
            <person name="Marques A."/>
        </authorList>
    </citation>
    <scope>NUCLEOTIDE SEQUENCE</scope>
    <source>
        <strain evidence="15">RhyPub2mFocal</strain>
        <tissue evidence="15">Leaves</tissue>
    </source>
</reference>
<proteinExistence type="predicted"/>
<keyword evidence="10" id="KW-0739">Sodium transport</keyword>
<keyword evidence="3" id="KW-0633">Potassium transport</keyword>
<keyword evidence="6 13" id="KW-1133">Transmembrane helix</keyword>
<keyword evidence="7" id="KW-0915">Sodium</keyword>
<dbReference type="Proteomes" id="UP001140206">
    <property type="component" value="Chromosome 5"/>
</dbReference>
<evidence type="ECO:0000259" key="14">
    <source>
        <dbReference type="Pfam" id="PF00999"/>
    </source>
</evidence>
<dbReference type="PANTHER" id="PTHR10110:SF179">
    <property type="entry name" value="SODIUM_HYDROGEN EXCHANGER 4"/>
    <property type="match status" value="1"/>
</dbReference>
<evidence type="ECO:0000256" key="13">
    <source>
        <dbReference type="SAM" id="Phobius"/>
    </source>
</evidence>
<dbReference type="PANTHER" id="PTHR10110">
    <property type="entry name" value="SODIUM/HYDROGEN EXCHANGER"/>
    <property type="match status" value="1"/>
</dbReference>
<dbReference type="GO" id="GO:0015386">
    <property type="term" value="F:potassium:proton antiporter activity"/>
    <property type="evidence" value="ECO:0007669"/>
    <property type="project" value="TreeGrafter"/>
</dbReference>
<dbReference type="InterPro" id="IPR018422">
    <property type="entry name" value="Cation/H_exchanger_CPA1"/>
</dbReference>
<dbReference type="AlphaFoldDB" id="A0AAV8CF83"/>
<evidence type="ECO:0000256" key="3">
    <source>
        <dbReference type="ARBA" id="ARBA00022538"/>
    </source>
</evidence>
<evidence type="ECO:0000256" key="4">
    <source>
        <dbReference type="ARBA" id="ARBA00022692"/>
    </source>
</evidence>
<keyword evidence="16" id="KW-1185">Reference proteome</keyword>
<evidence type="ECO:0000256" key="10">
    <source>
        <dbReference type="ARBA" id="ARBA00023201"/>
    </source>
</evidence>
<dbReference type="InterPro" id="IPR006153">
    <property type="entry name" value="Cation/H_exchanger_TM"/>
</dbReference>
<evidence type="ECO:0000256" key="7">
    <source>
        <dbReference type="ARBA" id="ARBA00023053"/>
    </source>
</evidence>
<dbReference type="Pfam" id="PF00999">
    <property type="entry name" value="Na_H_Exchanger"/>
    <property type="match status" value="1"/>
</dbReference>
<comment type="caution">
    <text evidence="15">The sequence shown here is derived from an EMBL/GenBank/DDBJ whole genome shotgun (WGS) entry which is preliminary data.</text>
</comment>
<dbReference type="GO" id="GO:0005886">
    <property type="term" value="C:plasma membrane"/>
    <property type="evidence" value="ECO:0007669"/>
    <property type="project" value="TreeGrafter"/>
</dbReference>
<comment type="catalytic activity">
    <reaction evidence="11">
        <text>Na(+)(in) + H(+)(out) = Na(+)(out) + H(+)(in)</text>
        <dbReference type="Rhea" id="RHEA:29419"/>
        <dbReference type="ChEBI" id="CHEBI:15378"/>
        <dbReference type="ChEBI" id="CHEBI:29101"/>
    </reaction>
</comment>
<keyword evidence="5" id="KW-0630">Potassium</keyword>
<evidence type="ECO:0000256" key="2">
    <source>
        <dbReference type="ARBA" id="ARBA00022448"/>
    </source>
</evidence>
<keyword evidence="9 13" id="KW-0472">Membrane</keyword>
<comment type="catalytic activity">
    <reaction evidence="12">
        <text>K(+)(in) + H(+)(out) = K(+)(out) + H(+)(in)</text>
        <dbReference type="Rhea" id="RHEA:29467"/>
        <dbReference type="ChEBI" id="CHEBI:15378"/>
        <dbReference type="ChEBI" id="CHEBI:29103"/>
    </reaction>
</comment>
<accession>A0AAV8CF83</accession>
<gene>
    <name evidence="15" type="ORF">LUZ62_087536</name>
</gene>
<protein>
    <submittedName>
        <fullName evidence="15">Sodium/hydrogen exchanger</fullName>
    </submittedName>
</protein>
<evidence type="ECO:0000256" key="8">
    <source>
        <dbReference type="ARBA" id="ARBA00023065"/>
    </source>
</evidence>
<comment type="subcellular location">
    <subcellularLocation>
        <location evidence="1">Membrane</location>
        <topology evidence="1">Multi-pass membrane protein</topology>
    </subcellularLocation>
</comment>
<feature type="domain" description="Cation/H+ exchanger transmembrane" evidence="14">
    <location>
        <begin position="23"/>
        <end position="191"/>
    </location>
</feature>
<keyword evidence="2" id="KW-0813">Transport</keyword>
<feature type="transmembrane region" description="Helical" evidence="13">
    <location>
        <begin position="172"/>
        <end position="194"/>
    </location>
</feature>